<keyword evidence="1" id="KW-0812">Transmembrane</keyword>
<dbReference type="AlphaFoldDB" id="A0A813WGW2"/>
<protein>
    <recommendedName>
        <fullName evidence="2">Glycosyl hydrolase family 13 catalytic domain-containing protein</fullName>
    </recommendedName>
</protein>
<dbReference type="SUPFAM" id="SSF51445">
    <property type="entry name" value="(Trans)glycosidases"/>
    <property type="match status" value="1"/>
</dbReference>
<dbReference type="GO" id="GO:0015180">
    <property type="term" value="F:L-alanine transmembrane transporter activity"/>
    <property type="evidence" value="ECO:0007669"/>
    <property type="project" value="TreeGrafter"/>
</dbReference>
<feature type="domain" description="Glycosyl hydrolase family 13 catalytic" evidence="2">
    <location>
        <begin position="128"/>
        <end position="468"/>
    </location>
</feature>
<dbReference type="GO" id="GO:0005975">
    <property type="term" value="P:carbohydrate metabolic process"/>
    <property type="evidence" value="ECO:0007669"/>
    <property type="project" value="InterPro"/>
</dbReference>
<dbReference type="GO" id="GO:1904273">
    <property type="term" value="P:L-alanine import across plasma membrane"/>
    <property type="evidence" value="ECO:0007669"/>
    <property type="project" value="TreeGrafter"/>
</dbReference>
<dbReference type="SMART" id="SM00642">
    <property type="entry name" value="Aamy"/>
    <property type="match status" value="1"/>
</dbReference>
<name>A0A813WGW2_9BILA</name>
<dbReference type="GO" id="GO:0015190">
    <property type="term" value="F:L-leucine transmembrane transporter activity"/>
    <property type="evidence" value="ECO:0007669"/>
    <property type="project" value="TreeGrafter"/>
</dbReference>
<gene>
    <name evidence="3" type="ORF">VCS650_LOCUS6917</name>
</gene>
<dbReference type="InterPro" id="IPR031984">
    <property type="entry name" value="SLC3A2_N"/>
</dbReference>
<dbReference type="GO" id="GO:0016324">
    <property type="term" value="C:apical plasma membrane"/>
    <property type="evidence" value="ECO:0007669"/>
    <property type="project" value="TreeGrafter"/>
</dbReference>
<dbReference type="GO" id="GO:1903801">
    <property type="term" value="P:L-leucine import across plasma membrane"/>
    <property type="evidence" value="ECO:0007669"/>
    <property type="project" value="TreeGrafter"/>
</dbReference>
<evidence type="ECO:0000313" key="3">
    <source>
        <dbReference type="EMBL" id="CAF0855746.1"/>
    </source>
</evidence>
<dbReference type="InterPro" id="IPR017853">
    <property type="entry name" value="GH"/>
</dbReference>
<dbReference type="OrthoDB" id="1740265at2759"/>
<accession>A0A813WGW2</accession>
<dbReference type="GO" id="GO:0015823">
    <property type="term" value="P:phenylalanine transport"/>
    <property type="evidence" value="ECO:0007669"/>
    <property type="project" value="TreeGrafter"/>
</dbReference>
<sequence>MSEKIQISKTNEVPDEAHQVLIVDGSDVQTKVGHVAKFHPSGQQNIVVDEIVQYKKPKENNEFIGLTAEELKAYINDPKWKRIRLIIALLYILLLIALLIGSILLIIYTQRCPPKPVLEWYQKDIIYEIDVSTFRDSNGDGIGDIKGIQEKLPYLEKNNIKSILLQSSIFNVSGGTSIKLDGQIPHDKNIDLKIVDPNVGGDNDLQELAKILNRKDMRLIIDLPLASTHDPNGVLWYGSSSLPSKIEQPCRGRTDNLGCQYLTSYGRLPLDFNQEEVSSAADDRIRYWLSTKKIDGIRVNLPLEYNQQTGLYTISYRTIKHWSEIKTEIEKAAKPKLFLFDIPFGLQRSIETDDLHNKTAHSLFLLDPSQRSNINAESLNTRIQSFENNERPKPQFWQLGSIRKSDDIGTINENQLSKEMILTMGMLFGGTPIILYGEEIGLDQKSTPLMSWTSDSVTGGFCARNAADCENHLKNNYKIAKTSVKRQEALGGVKRDSLLTVFRHLAKLRQQESFQFGVLETGFHADSNSFWFIREAPGHRGYVVLFNLKKQKEGVAHISLRELTEHDVPHHVHYEYQWPTAYLPTSNDTHIDSDNLLIHPQSINIFWWTAKLIKPNVLFKNAKEHTHMH</sequence>
<dbReference type="GO" id="GO:0015173">
    <property type="term" value="F:aromatic amino acid transmembrane transporter activity"/>
    <property type="evidence" value="ECO:0007669"/>
    <property type="project" value="TreeGrafter"/>
</dbReference>
<dbReference type="GO" id="GO:0016323">
    <property type="term" value="C:basolateral plasma membrane"/>
    <property type="evidence" value="ECO:0007669"/>
    <property type="project" value="TreeGrafter"/>
</dbReference>
<comment type="caution">
    <text evidence="3">The sequence shown here is derived from an EMBL/GenBank/DDBJ whole genome shotgun (WGS) entry which is preliminary data.</text>
</comment>
<dbReference type="Proteomes" id="UP000663891">
    <property type="component" value="Unassembled WGS sequence"/>
</dbReference>
<dbReference type="Pfam" id="PF00128">
    <property type="entry name" value="Alpha-amylase"/>
    <property type="match status" value="1"/>
</dbReference>
<dbReference type="InterPro" id="IPR042280">
    <property type="entry name" value="SLC3A2"/>
</dbReference>
<organism evidence="3 4">
    <name type="scientific">Adineta steineri</name>
    <dbReference type="NCBI Taxonomy" id="433720"/>
    <lineage>
        <taxon>Eukaryota</taxon>
        <taxon>Metazoa</taxon>
        <taxon>Spiralia</taxon>
        <taxon>Gnathifera</taxon>
        <taxon>Rotifera</taxon>
        <taxon>Eurotatoria</taxon>
        <taxon>Bdelloidea</taxon>
        <taxon>Adinetida</taxon>
        <taxon>Adinetidae</taxon>
        <taxon>Adineta</taxon>
    </lineage>
</organism>
<evidence type="ECO:0000256" key="1">
    <source>
        <dbReference type="SAM" id="Phobius"/>
    </source>
</evidence>
<evidence type="ECO:0000313" key="4">
    <source>
        <dbReference type="Proteomes" id="UP000663891"/>
    </source>
</evidence>
<dbReference type="PANTHER" id="PTHR46673">
    <property type="entry name" value="4F2 CELL-SURFACE ANTIGEN HEAVY CHAIN"/>
    <property type="match status" value="1"/>
</dbReference>
<keyword evidence="1" id="KW-0472">Membrane</keyword>
<dbReference type="Gene3D" id="3.20.20.80">
    <property type="entry name" value="Glycosidases"/>
    <property type="match status" value="1"/>
</dbReference>
<dbReference type="InterPro" id="IPR006047">
    <property type="entry name" value="GH13_cat_dom"/>
</dbReference>
<dbReference type="Pfam" id="PF16028">
    <property type="entry name" value="SLC3A2_N"/>
    <property type="match status" value="1"/>
</dbReference>
<reference evidence="3" key="1">
    <citation type="submission" date="2021-02" db="EMBL/GenBank/DDBJ databases">
        <authorList>
            <person name="Nowell W R."/>
        </authorList>
    </citation>
    <scope>NUCLEOTIDE SEQUENCE</scope>
</reference>
<dbReference type="PANTHER" id="PTHR46673:SF1">
    <property type="entry name" value="4F2 CELL-SURFACE ANTIGEN HEAVY CHAIN"/>
    <property type="match status" value="1"/>
</dbReference>
<evidence type="ECO:0000259" key="2">
    <source>
        <dbReference type="SMART" id="SM00642"/>
    </source>
</evidence>
<feature type="transmembrane region" description="Helical" evidence="1">
    <location>
        <begin position="85"/>
        <end position="108"/>
    </location>
</feature>
<proteinExistence type="predicted"/>
<dbReference type="EMBL" id="CAJNON010000043">
    <property type="protein sequence ID" value="CAF0855746.1"/>
    <property type="molecule type" value="Genomic_DNA"/>
</dbReference>
<keyword evidence="1" id="KW-1133">Transmembrane helix</keyword>